<dbReference type="AlphaFoldDB" id="A0AB38QWQ6"/>
<organism evidence="1 2">
    <name type="scientific">Parageobacillus thermoglucosidasius</name>
    <name type="common">Geobacillus thermoglucosidasius</name>
    <dbReference type="NCBI Taxonomy" id="1426"/>
    <lineage>
        <taxon>Bacteria</taxon>
        <taxon>Bacillati</taxon>
        <taxon>Bacillota</taxon>
        <taxon>Bacilli</taxon>
        <taxon>Bacillales</taxon>
        <taxon>Anoxybacillaceae</taxon>
        <taxon>Parageobacillus</taxon>
    </lineage>
</organism>
<evidence type="ECO:0000313" key="2">
    <source>
        <dbReference type="Proteomes" id="UP001058458"/>
    </source>
</evidence>
<reference evidence="1" key="1">
    <citation type="submission" date="2020-10" db="EMBL/GenBank/DDBJ databases">
        <authorList>
            <person name="Delgado J.A."/>
            <person name="Gonzalez J.M."/>
        </authorList>
    </citation>
    <scope>NUCLEOTIDE SEQUENCE</scope>
    <source>
        <strain evidence="1">23.6</strain>
    </source>
</reference>
<evidence type="ECO:0000313" key="1">
    <source>
        <dbReference type="EMBL" id="UOE74907.1"/>
    </source>
</evidence>
<gene>
    <name evidence="1" type="ORF">IMI45_11065</name>
</gene>
<sequence>MTKFSYSTTRATFNYLLSATANHLDTTPISKSLGRLDEAGKLKAVLLRYYNSYVPHVQDGFAVEGFAALIQQTSTLPLTLSGKTAIVRRFEQWLPLDKSVQCRY</sequence>
<dbReference type="Proteomes" id="UP001058458">
    <property type="component" value="Chromosome"/>
</dbReference>
<proteinExistence type="predicted"/>
<name>A0AB38QWQ6_PARTM</name>
<accession>A0AB38QWQ6</accession>
<dbReference type="RefSeq" id="WP_256832639.1">
    <property type="nucleotide sequence ID" value="NZ_CP063414.1"/>
</dbReference>
<dbReference type="EMBL" id="CP063414">
    <property type="protein sequence ID" value="UOE74907.1"/>
    <property type="molecule type" value="Genomic_DNA"/>
</dbReference>
<protein>
    <submittedName>
        <fullName evidence="1">Uncharacterized protein</fullName>
    </submittedName>
</protein>